<evidence type="ECO:0000313" key="3">
    <source>
        <dbReference type="Proteomes" id="UP000176450"/>
    </source>
</evidence>
<proteinExistence type="predicted"/>
<comment type="caution">
    <text evidence="2">The sequence shown here is derived from an EMBL/GenBank/DDBJ whole genome shotgun (WGS) entry which is preliminary data.</text>
</comment>
<evidence type="ECO:0000259" key="1">
    <source>
        <dbReference type="Pfam" id="PF20803"/>
    </source>
</evidence>
<dbReference type="EMBL" id="MFJX01000002">
    <property type="protein sequence ID" value="OGG31597.1"/>
    <property type="molecule type" value="Genomic_DNA"/>
</dbReference>
<dbReference type="InterPro" id="IPR036390">
    <property type="entry name" value="WH_DNA-bd_sf"/>
</dbReference>
<dbReference type="Pfam" id="PF20803">
    <property type="entry name" value="PaaX_M"/>
    <property type="match status" value="1"/>
</dbReference>
<accession>A0A1F6B514</accession>
<feature type="domain" description="Transcriptional repressor PaaX-like central Cas2-like" evidence="1">
    <location>
        <begin position="117"/>
        <end position="188"/>
    </location>
</feature>
<organism evidence="2 3">
    <name type="scientific">Candidatus Gottesmanbacteria bacterium RIFCSPLOWO2_01_FULL_46_9</name>
    <dbReference type="NCBI Taxonomy" id="1798394"/>
    <lineage>
        <taxon>Bacteria</taxon>
        <taxon>Candidatus Gottesmaniibacteriota</taxon>
    </lineage>
</organism>
<dbReference type="Proteomes" id="UP000176450">
    <property type="component" value="Unassembled WGS sequence"/>
</dbReference>
<dbReference type="AlphaFoldDB" id="A0A1F6B514"/>
<name>A0A1F6B514_9BACT</name>
<sequence>MARRRHKKQDLSEDIKLPPDETIAATANGLLTRVSTETSPETKYAPVRHILCLIGAGQAVDSTTLSQYNPYYVKRTLKRLKRQQLVEQQGRIYLLTNRGKRWILKYTLEDLGIPKPKSWDNKWRMVIYDVARHKAALRNIFRQTIRRLGFYNVQESVWIHPYPCEKEIGFLRDYCGMGGDVIYVIAHKIENDGVYKSHFGLK</sequence>
<evidence type="ECO:0000313" key="2">
    <source>
        <dbReference type="EMBL" id="OGG31597.1"/>
    </source>
</evidence>
<dbReference type="Gene3D" id="3.30.70.2650">
    <property type="match status" value="1"/>
</dbReference>
<gene>
    <name evidence="2" type="ORF">A3A63_03625</name>
</gene>
<dbReference type="InterPro" id="IPR048846">
    <property type="entry name" value="PaaX-like_central"/>
</dbReference>
<protein>
    <recommendedName>
        <fullName evidence="1">Transcriptional repressor PaaX-like central Cas2-like domain-containing protein</fullName>
    </recommendedName>
</protein>
<reference evidence="2 3" key="1">
    <citation type="journal article" date="2016" name="Nat. Commun.">
        <title>Thousands of microbial genomes shed light on interconnected biogeochemical processes in an aquifer system.</title>
        <authorList>
            <person name="Anantharaman K."/>
            <person name="Brown C.T."/>
            <person name="Hug L.A."/>
            <person name="Sharon I."/>
            <person name="Castelle C.J."/>
            <person name="Probst A.J."/>
            <person name="Thomas B.C."/>
            <person name="Singh A."/>
            <person name="Wilkins M.J."/>
            <person name="Karaoz U."/>
            <person name="Brodie E.L."/>
            <person name="Williams K.H."/>
            <person name="Hubbard S.S."/>
            <person name="Banfield J.F."/>
        </authorList>
    </citation>
    <scope>NUCLEOTIDE SEQUENCE [LARGE SCALE GENOMIC DNA]</scope>
</reference>
<dbReference type="SUPFAM" id="SSF46785">
    <property type="entry name" value="Winged helix' DNA-binding domain"/>
    <property type="match status" value="1"/>
</dbReference>